<comment type="caution">
    <text evidence="1">The sequence shown here is derived from an EMBL/GenBank/DDBJ whole genome shotgun (WGS) entry which is preliminary data.</text>
</comment>
<sequence>MHLKQWGLIFSMYTDDNDGYFSSGSAGAPSIRTNWTQYGPRGDWIIALRPYFDKEARKVEVRFCPMATKREVEQGIGSTFTAWRWGGEWLPEWDYGSYGLNSWV</sequence>
<evidence type="ECO:0000313" key="1">
    <source>
        <dbReference type="EMBL" id="GAH83236.1"/>
    </source>
</evidence>
<organism evidence="1">
    <name type="scientific">marine sediment metagenome</name>
    <dbReference type="NCBI Taxonomy" id="412755"/>
    <lineage>
        <taxon>unclassified sequences</taxon>
        <taxon>metagenomes</taxon>
        <taxon>ecological metagenomes</taxon>
    </lineage>
</organism>
<accession>X1ILC8</accession>
<dbReference type="AlphaFoldDB" id="X1ILC8"/>
<proteinExistence type="predicted"/>
<feature type="non-terminal residue" evidence="1">
    <location>
        <position position="104"/>
    </location>
</feature>
<dbReference type="EMBL" id="BARU01044971">
    <property type="protein sequence ID" value="GAH83236.1"/>
    <property type="molecule type" value="Genomic_DNA"/>
</dbReference>
<name>X1ILC8_9ZZZZ</name>
<protein>
    <submittedName>
        <fullName evidence="1">Uncharacterized protein</fullName>
    </submittedName>
</protein>
<reference evidence="1" key="1">
    <citation type="journal article" date="2014" name="Front. Microbiol.">
        <title>High frequency of phylogenetically diverse reductive dehalogenase-homologous genes in deep subseafloor sedimentary metagenomes.</title>
        <authorList>
            <person name="Kawai M."/>
            <person name="Futagami T."/>
            <person name="Toyoda A."/>
            <person name="Takaki Y."/>
            <person name="Nishi S."/>
            <person name="Hori S."/>
            <person name="Arai W."/>
            <person name="Tsubouchi T."/>
            <person name="Morono Y."/>
            <person name="Uchiyama I."/>
            <person name="Ito T."/>
            <person name="Fujiyama A."/>
            <person name="Inagaki F."/>
            <person name="Takami H."/>
        </authorList>
    </citation>
    <scope>NUCLEOTIDE SEQUENCE</scope>
    <source>
        <strain evidence="1">Expedition CK06-06</strain>
    </source>
</reference>
<gene>
    <name evidence="1" type="ORF">S03H2_68408</name>
</gene>